<keyword evidence="5" id="KW-0472">Membrane</keyword>
<name>X1BA16_9ZZZZ</name>
<feature type="non-terminal residue" evidence="7">
    <location>
        <position position="110"/>
    </location>
</feature>
<evidence type="ECO:0000256" key="2">
    <source>
        <dbReference type="ARBA" id="ARBA00022692"/>
    </source>
</evidence>
<gene>
    <name evidence="7" type="ORF">S01H4_21576</name>
</gene>
<proteinExistence type="predicted"/>
<dbReference type="GO" id="GO:0016020">
    <property type="term" value="C:membrane"/>
    <property type="evidence" value="ECO:0007669"/>
    <property type="project" value="UniProtKB-SubCell"/>
</dbReference>
<organism evidence="7">
    <name type="scientific">marine sediment metagenome</name>
    <dbReference type="NCBI Taxonomy" id="412755"/>
    <lineage>
        <taxon>unclassified sequences</taxon>
        <taxon>metagenomes</taxon>
        <taxon>ecological metagenomes</taxon>
    </lineage>
</organism>
<reference evidence="7" key="1">
    <citation type="journal article" date="2014" name="Front. Microbiol.">
        <title>High frequency of phylogenetically diverse reductive dehalogenase-homologous genes in deep subseafloor sedimentary metagenomes.</title>
        <authorList>
            <person name="Kawai M."/>
            <person name="Futagami T."/>
            <person name="Toyoda A."/>
            <person name="Takaki Y."/>
            <person name="Nishi S."/>
            <person name="Hori S."/>
            <person name="Arai W."/>
            <person name="Tsubouchi T."/>
            <person name="Morono Y."/>
            <person name="Uchiyama I."/>
            <person name="Ito T."/>
            <person name="Fujiyama A."/>
            <person name="Inagaki F."/>
            <person name="Takami H."/>
        </authorList>
    </citation>
    <scope>NUCLEOTIDE SEQUENCE</scope>
    <source>
        <strain evidence="7">Expedition CK06-06</strain>
    </source>
</reference>
<dbReference type="Gene3D" id="3.80.10.10">
    <property type="entry name" value="Ribonuclease Inhibitor"/>
    <property type="match status" value="1"/>
</dbReference>
<evidence type="ECO:0000256" key="5">
    <source>
        <dbReference type="ARBA" id="ARBA00023136"/>
    </source>
</evidence>
<keyword evidence="4" id="KW-1133">Transmembrane helix</keyword>
<dbReference type="InterPro" id="IPR046956">
    <property type="entry name" value="RLP23-like"/>
</dbReference>
<evidence type="ECO:0008006" key="8">
    <source>
        <dbReference type="Google" id="ProtNLM"/>
    </source>
</evidence>
<evidence type="ECO:0000256" key="6">
    <source>
        <dbReference type="ARBA" id="ARBA00023180"/>
    </source>
</evidence>
<dbReference type="EMBL" id="BART01009786">
    <property type="protein sequence ID" value="GAG80948.1"/>
    <property type="molecule type" value="Genomic_DNA"/>
</dbReference>
<comment type="caution">
    <text evidence="7">The sequence shown here is derived from an EMBL/GenBank/DDBJ whole genome shotgun (WGS) entry which is preliminary data.</text>
</comment>
<sequence>MPEILGILYDGTSGYYWNDSNGWFTNDPYCSWSGVQCHDVDYYDERYGQIEALDLSSNNLQGELPQEIWSIPFLSRLILRENPDLTVRFDESRKAEYLNQLVLGRIPQKV</sequence>
<evidence type="ECO:0000313" key="7">
    <source>
        <dbReference type="EMBL" id="GAG80948.1"/>
    </source>
</evidence>
<keyword evidence="3" id="KW-0732">Signal</keyword>
<evidence type="ECO:0000256" key="1">
    <source>
        <dbReference type="ARBA" id="ARBA00004370"/>
    </source>
</evidence>
<keyword evidence="6" id="KW-0325">Glycoprotein</keyword>
<comment type="subcellular location">
    <subcellularLocation>
        <location evidence="1">Membrane</location>
    </subcellularLocation>
</comment>
<evidence type="ECO:0000256" key="3">
    <source>
        <dbReference type="ARBA" id="ARBA00022729"/>
    </source>
</evidence>
<dbReference type="AlphaFoldDB" id="X1BA16"/>
<protein>
    <recommendedName>
        <fullName evidence="8">Leucine-rich repeat-containing N-terminal plant-type domain-containing protein</fullName>
    </recommendedName>
</protein>
<dbReference type="PANTHER" id="PTHR48061:SF2">
    <property type="entry name" value="RECEPTOR LIKE PROTEIN 30-LIKE"/>
    <property type="match status" value="1"/>
</dbReference>
<keyword evidence="2" id="KW-0812">Transmembrane</keyword>
<dbReference type="PANTHER" id="PTHR48061">
    <property type="entry name" value="LEUCINE-RICH REPEAT RECEPTOR PROTEIN KINASE EMS1-LIKE-RELATED"/>
    <property type="match status" value="1"/>
</dbReference>
<accession>X1BA16</accession>
<dbReference type="InterPro" id="IPR032675">
    <property type="entry name" value="LRR_dom_sf"/>
</dbReference>
<evidence type="ECO:0000256" key="4">
    <source>
        <dbReference type="ARBA" id="ARBA00022989"/>
    </source>
</evidence>
<dbReference type="SUPFAM" id="SSF52058">
    <property type="entry name" value="L domain-like"/>
    <property type="match status" value="1"/>
</dbReference>